<dbReference type="PIRSF" id="PIRSF004846">
    <property type="entry name" value="ModA"/>
    <property type="match status" value="1"/>
</dbReference>
<reference evidence="6 7" key="1">
    <citation type="journal article" date="2003" name="Proc. Natl. Acad. Sci. U.S.A.">
        <title>The complete genome sequence of the carcinogenic bacterium Helicobacter hepaticus.</title>
        <authorList>
            <person name="Suerbaum S."/>
            <person name="Josenhans C."/>
            <person name="Sterzenbach T."/>
            <person name="Drescher B."/>
            <person name="Brandt P."/>
            <person name="Bell M."/>
            <person name="Droege M."/>
            <person name="Fartmann B."/>
            <person name="Fischer H.-P."/>
            <person name="Ge Z."/>
            <person name="Hoerster A."/>
            <person name="Holland R."/>
            <person name="Klein K."/>
            <person name="Koenig J."/>
            <person name="Macko L."/>
            <person name="Mendz G.L."/>
            <person name="Nyakatura G."/>
            <person name="Schauer D.B."/>
            <person name="Shen Z."/>
            <person name="Weber J."/>
            <person name="Frosch M."/>
            <person name="Fox J.G."/>
        </authorList>
    </citation>
    <scope>NUCLEOTIDE SEQUENCE [LARGE SCALE GENOMIC DNA]</scope>
    <source>
        <strain evidence="7">ATCC 51449 / 3B1</strain>
    </source>
</reference>
<feature type="binding site" evidence="4">
    <location>
        <position position="63"/>
    </location>
    <ligand>
        <name>molybdate</name>
        <dbReference type="ChEBI" id="CHEBI:36264"/>
    </ligand>
</feature>
<sequence>MKKYFLNKVLHICMFSMIFCTSAIAEEINVLAAASLKYVLEDIKSAYVKTHKKDKIHINYISSGKAYAQIQNGAPAHLFIAADVSYPQKLYDKKLAPLPPINYAKGKLVLFSANAAFKVKSIDILQNTNITHIAIPNSKLAPYGRAAEEFLKSQKLDKKLKNKLSTGDSIGQTTTYVLTGASEIGFNALSMVIKDKTPHLTYILIDEGTYKPINQALIIPLFGKDSQLAKDFAKYIIHSQIAQKILKEYGYDKPDND</sequence>
<accession>Q7VIF2</accession>
<feature type="binding site" evidence="4">
    <location>
        <position position="170"/>
    </location>
    <ligand>
        <name>molybdate</name>
        <dbReference type="ChEBI" id="CHEBI:36264"/>
    </ligand>
</feature>
<dbReference type="GO" id="GO:0046872">
    <property type="term" value="F:metal ion binding"/>
    <property type="evidence" value="ECO:0007669"/>
    <property type="project" value="UniProtKB-KW"/>
</dbReference>
<proteinExistence type="inferred from homology"/>
<dbReference type="NCBIfam" id="TIGR01256">
    <property type="entry name" value="modA"/>
    <property type="match status" value="1"/>
</dbReference>
<dbReference type="GO" id="GO:0030973">
    <property type="term" value="F:molybdate ion binding"/>
    <property type="evidence" value="ECO:0007669"/>
    <property type="project" value="InterPro"/>
</dbReference>
<gene>
    <name evidence="6" type="primary">modA</name>
    <name evidence="6" type="ordered locus">HH_0654</name>
</gene>
<dbReference type="InterPro" id="IPR005950">
    <property type="entry name" value="ModA"/>
</dbReference>
<feature type="chain" id="PRO_5004292822" evidence="5">
    <location>
        <begin position="26"/>
        <end position="257"/>
    </location>
</feature>
<dbReference type="eggNOG" id="COG0725">
    <property type="taxonomic scope" value="Bacteria"/>
</dbReference>
<dbReference type="RefSeq" id="WP_011115496.1">
    <property type="nucleotide sequence ID" value="NC_004917.1"/>
</dbReference>
<dbReference type="Pfam" id="PF13531">
    <property type="entry name" value="SBP_bac_11"/>
    <property type="match status" value="1"/>
</dbReference>
<keyword evidence="7" id="KW-1185">Reference proteome</keyword>
<dbReference type="Proteomes" id="UP000002495">
    <property type="component" value="Chromosome"/>
</dbReference>
<protein>
    <submittedName>
        <fullName evidence="6">Molybdenum-binding periplasmic protein ModA</fullName>
    </submittedName>
</protein>
<keyword evidence="2 4" id="KW-0479">Metal-binding</keyword>
<dbReference type="CDD" id="cd13539">
    <property type="entry name" value="PBP2_AvModA"/>
    <property type="match status" value="1"/>
</dbReference>
<evidence type="ECO:0000256" key="4">
    <source>
        <dbReference type="PIRSR" id="PIRSR004846-1"/>
    </source>
</evidence>
<dbReference type="HOGENOM" id="CLU_065520_1_0_7"/>
<evidence type="ECO:0000256" key="1">
    <source>
        <dbReference type="ARBA" id="ARBA00009175"/>
    </source>
</evidence>
<dbReference type="AlphaFoldDB" id="Q7VIF2"/>
<evidence type="ECO:0000256" key="2">
    <source>
        <dbReference type="ARBA" id="ARBA00022723"/>
    </source>
</evidence>
<keyword evidence="3 5" id="KW-0732">Signal</keyword>
<feature type="signal peptide" evidence="5">
    <location>
        <begin position="1"/>
        <end position="25"/>
    </location>
</feature>
<dbReference type="OrthoDB" id="9785015at2"/>
<feature type="binding site" evidence="4">
    <location>
        <position position="35"/>
    </location>
    <ligand>
        <name>molybdate</name>
        <dbReference type="ChEBI" id="CHEBI:36264"/>
    </ligand>
</feature>
<comment type="similarity">
    <text evidence="1">Belongs to the bacterial solute-binding protein ModA family.</text>
</comment>
<keyword evidence="4" id="KW-0500">Molybdenum</keyword>
<evidence type="ECO:0000313" key="7">
    <source>
        <dbReference type="Proteomes" id="UP000002495"/>
    </source>
</evidence>
<dbReference type="PANTHER" id="PTHR30632">
    <property type="entry name" value="MOLYBDATE-BINDING PERIPLASMIC PROTEIN"/>
    <property type="match status" value="1"/>
</dbReference>
<dbReference type="SUPFAM" id="SSF53850">
    <property type="entry name" value="Periplasmic binding protein-like II"/>
    <property type="match status" value="1"/>
</dbReference>
<evidence type="ECO:0000256" key="3">
    <source>
        <dbReference type="ARBA" id="ARBA00022729"/>
    </source>
</evidence>
<dbReference type="Gene3D" id="3.40.190.10">
    <property type="entry name" value="Periplasmic binding protein-like II"/>
    <property type="match status" value="2"/>
</dbReference>
<evidence type="ECO:0000256" key="5">
    <source>
        <dbReference type="SAM" id="SignalP"/>
    </source>
</evidence>
<dbReference type="KEGG" id="hhe:HH_0654"/>
<dbReference type="EMBL" id="AE017125">
    <property type="protein sequence ID" value="AAP77251.1"/>
    <property type="molecule type" value="Genomic_DNA"/>
</dbReference>
<dbReference type="InterPro" id="IPR044084">
    <property type="entry name" value="AvModA-like_subst-bd"/>
</dbReference>
<dbReference type="PANTHER" id="PTHR30632:SF14">
    <property type="entry name" value="TUNGSTATE_MOLYBDATE_CHROMATE-BINDING PROTEIN MODA"/>
    <property type="match status" value="1"/>
</dbReference>
<dbReference type="InterPro" id="IPR050682">
    <property type="entry name" value="ModA/WtpA"/>
</dbReference>
<dbReference type="STRING" id="235279.HH_0654"/>
<name>Q7VIF2_HELHP</name>
<organism evidence="6 7">
    <name type="scientific">Helicobacter hepaticus (strain ATCC 51449 / 3B1)</name>
    <dbReference type="NCBI Taxonomy" id="235279"/>
    <lineage>
        <taxon>Bacteria</taxon>
        <taxon>Pseudomonadati</taxon>
        <taxon>Campylobacterota</taxon>
        <taxon>Epsilonproteobacteria</taxon>
        <taxon>Campylobacterales</taxon>
        <taxon>Helicobacteraceae</taxon>
        <taxon>Helicobacter</taxon>
    </lineage>
</organism>
<dbReference type="GO" id="GO:0015689">
    <property type="term" value="P:molybdate ion transport"/>
    <property type="evidence" value="ECO:0007669"/>
    <property type="project" value="InterPro"/>
</dbReference>
<evidence type="ECO:0000313" key="6">
    <source>
        <dbReference type="EMBL" id="AAP77251.1"/>
    </source>
</evidence>